<name>I6ZWS2_MELRP</name>
<dbReference type="EMBL" id="CP003557">
    <property type="protein sequence ID" value="AFN73508.1"/>
    <property type="molecule type" value="Genomic_DNA"/>
</dbReference>
<sequence>MNLYAPNNIFIQIFSNEPSVKQNYNVISSPSPMVVKNILNDKDSIGLVPTLELVNNKELFVSSKIGISFDGILSSAYLYFVKGERTVDKIHLRGDISVNEALISNMLFEERYSVTPEIILDTSREIDPEKDYLIAGNENFVDGKFKIGLSLADEISDLLNLPYVNYLLVSKNSEKLEEFNNTFKKIDTLIEDNFEDIINALELNDEVKNYLTDNFNSIYYELTPNETEAVQELIKLVYYHGIIDDIFDVKYV</sequence>
<dbReference type="HOGENOM" id="CLU_1105986_0_0_10"/>
<dbReference type="AlphaFoldDB" id="I6ZWS2"/>
<reference evidence="1 2" key="1">
    <citation type="journal article" date="2013" name="PLoS ONE">
        <title>Genomic analysis of Melioribacter roseus, facultatively anaerobic organotrophic bacterium representing a novel deep lineage within Bacteriodetes/Chlorobi group.</title>
        <authorList>
            <person name="Kadnikov V.V."/>
            <person name="Mardanov A.V."/>
            <person name="Podosokorskaya O.A."/>
            <person name="Gavrilov S.N."/>
            <person name="Kublanov I.V."/>
            <person name="Beletsky A.V."/>
            <person name="Bonch-Osmolovskaya E.A."/>
            <person name="Ravin N.V."/>
        </authorList>
    </citation>
    <scope>NUCLEOTIDE SEQUENCE [LARGE SCALE GENOMIC DNA]</scope>
    <source>
        <strain evidence="2">JCM 17771 / P3M-2</strain>
    </source>
</reference>
<protein>
    <submittedName>
        <fullName evidence="1">Uncharacterized protein</fullName>
    </submittedName>
</protein>
<dbReference type="STRING" id="1191523.MROS_0264"/>
<proteinExistence type="predicted"/>
<dbReference type="OrthoDB" id="9842884at2"/>
<evidence type="ECO:0000313" key="1">
    <source>
        <dbReference type="EMBL" id="AFN73508.1"/>
    </source>
</evidence>
<keyword evidence="2" id="KW-1185">Reference proteome</keyword>
<gene>
    <name evidence="1" type="ordered locus">MROS_0264</name>
</gene>
<dbReference type="Proteomes" id="UP000009011">
    <property type="component" value="Chromosome"/>
</dbReference>
<evidence type="ECO:0000313" key="2">
    <source>
        <dbReference type="Proteomes" id="UP000009011"/>
    </source>
</evidence>
<dbReference type="KEGG" id="mro:MROS_0264"/>
<organism evidence="1 2">
    <name type="scientific">Melioribacter roseus (strain DSM 23840 / JCM 17771 / VKM B-2668 / P3M-2)</name>
    <dbReference type="NCBI Taxonomy" id="1191523"/>
    <lineage>
        <taxon>Bacteria</taxon>
        <taxon>Pseudomonadati</taxon>
        <taxon>Ignavibacteriota</taxon>
        <taxon>Ignavibacteria</taxon>
        <taxon>Ignavibacteriales</taxon>
        <taxon>Melioribacteraceae</taxon>
        <taxon>Melioribacter</taxon>
    </lineage>
</organism>
<dbReference type="eggNOG" id="COG1427">
    <property type="taxonomic scope" value="Bacteria"/>
</dbReference>
<dbReference type="SUPFAM" id="SSF53850">
    <property type="entry name" value="Periplasmic binding protein-like II"/>
    <property type="match status" value="1"/>
</dbReference>
<dbReference type="RefSeq" id="WP_014854945.1">
    <property type="nucleotide sequence ID" value="NC_018178.1"/>
</dbReference>
<accession>I6ZWS2</accession>